<evidence type="ECO:0000256" key="4">
    <source>
        <dbReference type="ARBA" id="ARBA00012513"/>
    </source>
</evidence>
<evidence type="ECO:0000256" key="22">
    <source>
        <dbReference type="PROSITE-ProRule" id="PRU10141"/>
    </source>
</evidence>
<keyword evidence="19" id="KW-0325">Glycoprotein</keyword>
<sequence length="1055" mass="115847">MNCRSDKFSSTLMGFSCLRLSIEWSLFYCFMVVSCFSFLHPRFSTIVAASKLGGNDTDQLALLAFKANIIDDPFQVMTSWNESIHFCEWHGITCGRRHQRVIKLDLQSQKLFGSMSPHIGNLSFLRKLYLHNNSFVHEIPPQLGRLARLQILALHNNSLNGKIPANLSGCSNLLGFDFDHNTLAGAIPTELGSLSKLQRIFISQNDLTGDIPHSFANLTSLEALSAFGNNFGGSIPDGVGQLTNLTTIALAGNRLFGTIPPSIFNLSYLEGFDVGDNKHIHGSLPSDIGFTLPNLKFLLISDNQFTGSLPNSIANASNLEVFTIDLNSFEGKVPTMEKLHNIRFVNFGANSLGSGGLADLDFLSSLINATHLQVLALDHNNFGGTLPESIGNLSTKLEVFIVGSNYIVGKIPAGIGNLINLNILNMWANQLTGNIPTEIGKLEKLHVWDFSINKLTGFIPFSVGNLSLLTNVRLNENNFQGSIPSSMGKSQNLLLLDFSNNNLSGTIPHQVIGLSSLSVYLNLSQNHLSGSLPMEVGNLRNLGIMDISENMLSGEIPITIGSCESLEILNMQGNSFQGPLPSSLSLLRGLQELDFSRNNLSSKIPQYLASFQLKKLNLSFNDFDGEVPMKGIFKNASATSVMGNNKLCGGVPELRLPRCKVKELKKSRPTFIVKLVVSLSCGFLGVILALSFIYLYWFRKSRKAISSSLPDNSLFKVSYQSLLKATSGFSLENIIGVGSFGSVYKGFLNDEDGNESVVAVKVLNLSHQGASKSFLSECKALRNIRHRNLVKVVTACSGVDYQGNDFKALVYEFMVNGNLDEWLHQIQDEYEPSEQPKNLSLLERLNIGLDVACALDYLHHHCHAPIIHCDLKPSNILLNNDMIAHVGDFGLARFLVNASCSNSAQQTSSSIGVRGSIGYVAPEYGTGSELSMHGDVYSYGIILLEMFTGKRPTDEMFDDNLNLHNYVRMALPERVMDVVDPGLLRHDEVGETSTKTWPHEERSSCSHKILEGLISIFGIGLACSVEIPNERLNTKEIVTKLLVIKKKLIRNDGQQ</sequence>
<dbReference type="InterPro" id="IPR013210">
    <property type="entry name" value="LRR_N_plant-typ"/>
</dbReference>
<keyword evidence="7" id="KW-0597">Phosphoprotein</keyword>
<keyword evidence="5" id="KW-1003">Cell membrane</keyword>
<feature type="transmembrane region" description="Helical" evidence="23">
    <location>
        <begin position="20"/>
        <end position="39"/>
    </location>
</feature>
<accession>A0ABC8R0C8</accession>
<dbReference type="SUPFAM" id="SSF52058">
    <property type="entry name" value="L domain-like"/>
    <property type="match status" value="2"/>
</dbReference>
<evidence type="ECO:0000313" key="25">
    <source>
        <dbReference type="EMBL" id="CAK9138190.1"/>
    </source>
</evidence>
<proteinExistence type="inferred from homology"/>
<dbReference type="Proteomes" id="UP001642360">
    <property type="component" value="Unassembled WGS sequence"/>
</dbReference>
<keyword evidence="11" id="KW-0732">Signal</keyword>
<comment type="catalytic activity">
    <reaction evidence="21">
        <text>L-seryl-[protein] + ATP = O-phospho-L-seryl-[protein] + ADP + H(+)</text>
        <dbReference type="Rhea" id="RHEA:17989"/>
        <dbReference type="Rhea" id="RHEA-COMP:9863"/>
        <dbReference type="Rhea" id="RHEA-COMP:11604"/>
        <dbReference type="ChEBI" id="CHEBI:15378"/>
        <dbReference type="ChEBI" id="CHEBI:29999"/>
        <dbReference type="ChEBI" id="CHEBI:30616"/>
        <dbReference type="ChEBI" id="CHEBI:83421"/>
        <dbReference type="ChEBI" id="CHEBI:456216"/>
        <dbReference type="EC" id="2.7.11.1"/>
    </reaction>
</comment>
<evidence type="ECO:0000256" key="20">
    <source>
        <dbReference type="ARBA" id="ARBA00047899"/>
    </source>
</evidence>
<dbReference type="InterPro" id="IPR032675">
    <property type="entry name" value="LRR_dom_sf"/>
</dbReference>
<evidence type="ECO:0000256" key="15">
    <source>
        <dbReference type="ARBA" id="ARBA00022840"/>
    </source>
</evidence>
<dbReference type="PANTHER" id="PTHR27008">
    <property type="entry name" value="OS04G0122200 PROTEIN"/>
    <property type="match status" value="1"/>
</dbReference>
<dbReference type="InterPro" id="IPR017441">
    <property type="entry name" value="Protein_kinase_ATP_BS"/>
</dbReference>
<feature type="binding site" evidence="22">
    <location>
        <position position="761"/>
    </location>
    <ligand>
        <name>ATP</name>
        <dbReference type="ChEBI" id="CHEBI:30616"/>
    </ligand>
</feature>
<evidence type="ECO:0000256" key="14">
    <source>
        <dbReference type="ARBA" id="ARBA00022777"/>
    </source>
</evidence>
<evidence type="ECO:0000256" key="13">
    <source>
        <dbReference type="ARBA" id="ARBA00022741"/>
    </source>
</evidence>
<gene>
    <name evidence="25" type="ORF">ILEXP_LOCUS5285</name>
</gene>
<dbReference type="GO" id="GO:0005524">
    <property type="term" value="F:ATP binding"/>
    <property type="evidence" value="ECO:0007669"/>
    <property type="project" value="UniProtKB-UniRule"/>
</dbReference>
<reference evidence="25 26" key="1">
    <citation type="submission" date="2024-02" db="EMBL/GenBank/DDBJ databases">
        <authorList>
            <person name="Vignale AGUSTIN F."/>
            <person name="Sosa J E."/>
            <person name="Modenutti C."/>
        </authorList>
    </citation>
    <scope>NUCLEOTIDE SEQUENCE [LARGE SCALE GENOMIC DNA]</scope>
</reference>
<feature type="domain" description="Protein kinase" evidence="24">
    <location>
        <begin position="729"/>
        <end position="1043"/>
    </location>
</feature>
<dbReference type="PANTHER" id="PTHR27008:SF610">
    <property type="entry name" value="SERINE-THREONINE_TYROSINE-PROTEIN KINASE CATALYTIC DOMAIN-CONTAINING PROTEIN"/>
    <property type="match status" value="1"/>
</dbReference>
<evidence type="ECO:0000256" key="7">
    <source>
        <dbReference type="ARBA" id="ARBA00022553"/>
    </source>
</evidence>
<evidence type="ECO:0000256" key="23">
    <source>
        <dbReference type="SAM" id="Phobius"/>
    </source>
</evidence>
<dbReference type="SMART" id="SM00369">
    <property type="entry name" value="LRR_TYP"/>
    <property type="match status" value="8"/>
</dbReference>
<keyword evidence="26" id="KW-1185">Reference proteome</keyword>
<evidence type="ECO:0000256" key="6">
    <source>
        <dbReference type="ARBA" id="ARBA00022527"/>
    </source>
</evidence>
<comment type="caution">
    <text evidence="25">The sequence shown here is derived from an EMBL/GenBank/DDBJ whole genome shotgun (WGS) entry which is preliminary data.</text>
</comment>
<keyword evidence="9" id="KW-0808">Transferase</keyword>
<evidence type="ECO:0000256" key="18">
    <source>
        <dbReference type="ARBA" id="ARBA00023170"/>
    </source>
</evidence>
<evidence type="ECO:0000256" key="2">
    <source>
        <dbReference type="ARBA" id="ARBA00004479"/>
    </source>
</evidence>
<dbReference type="Pfam" id="PF00560">
    <property type="entry name" value="LRR_1"/>
    <property type="match status" value="11"/>
</dbReference>
<name>A0ABC8R0C8_9AQUA</name>
<keyword evidence="16 23" id="KW-1133">Transmembrane helix</keyword>
<feature type="transmembrane region" description="Helical" evidence="23">
    <location>
        <begin position="671"/>
        <end position="697"/>
    </location>
</feature>
<keyword evidence="10 23" id="KW-0812">Transmembrane</keyword>
<dbReference type="GO" id="GO:0051707">
    <property type="term" value="P:response to other organism"/>
    <property type="evidence" value="ECO:0007669"/>
    <property type="project" value="UniProtKB-ARBA"/>
</dbReference>
<evidence type="ECO:0000256" key="19">
    <source>
        <dbReference type="ARBA" id="ARBA00023180"/>
    </source>
</evidence>
<dbReference type="PROSITE" id="PS00108">
    <property type="entry name" value="PROTEIN_KINASE_ST"/>
    <property type="match status" value="1"/>
</dbReference>
<keyword evidence="13 22" id="KW-0547">Nucleotide-binding</keyword>
<dbReference type="GO" id="GO:0006952">
    <property type="term" value="P:defense response"/>
    <property type="evidence" value="ECO:0007669"/>
    <property type="project" value="UniProtKB-ARBA"/>
</dbReference>
<dbReference type="SUPFAM" id="SSF56112">
    <property type="entry name" value="Protein kinase-like (PK-like)"/>
    <property type="match status" value="1"/>
</dbReference>
<organism evidence="25 26">
    <name type="scientific">Ilex paraguariensis</name>
    <name type="common">yerba mate</name>
    <dbReference type="NCBI Taxonomy" id="185542"/>
    <lineage>
        <taxon>Eukaryota</taxon>
        <taxon>Viridiplantae</taxon>
        <taxon>Streptophyta</taxon>
        <taxon>Embryophyta</taxon>
        <taxon>Tracheophyta</taxon>
        <taxon>Spermatophyta</taxon>
        <taxon>Magnoliopsida</taxon>
        <taxon>eudicotyledons</taxon>
        <taxon>Gunneridae</taxon>
        <taxon>Pentapetalae</taxon>
        <taxon>asterids</taxon>
        <taxon>campanulids</taxon>
        <taxon>Aquifoliales</taxon>
        <taxon>Aquifoliaceae</taxon>
        <taxon>Ilex</taxon>
    </lineage>
</organism>
<evidence type="ECO:0000256" key="10">
    <source>
        <dbReference type="ARBA" id="ARBA00022692"/>
    </source>
</evidence>
<keyword evidence="6" id="KW-0723">Serine/threonine-protein kinase</keyword>
<dbReference type="FunFam" id="3.80.10.10:FF:000288">
    <property type="entry name" value="LRR receptor-like serine/threonine-protein kinase EFR"/>
    <property type="match status" value="1"/>
</dbReference>
<dbReference type="Pfam" id="PF07714">
    <property type="entry name" value="PK_Tyr_Ser-Thr"/>
    <property type="match status" value="1"/>
</dbReference>
<keyword evidence="18" id="KW-0675">Receptor</keyword>
<dbReference type="PROSITE" id="PS50011">
    <property type="entry name" value="PROTEIN_KINASE_DOM"/>
    <property type="match status" value="1"/>
</dbReference>
<dbReference type="PROSITE" id="PS00107">
    <property type="entry name" value="PROTEIN_KINASE_ATP"/>
    <property type="match status" value="1"/>
</dbReference>
<keyword evidence="8" id="KW-0433">Leucine-rich repeat</keyword>
<dbReference type="SMART" id="SM00220">
    <property type="entry name" value="S_TKc"/>
    <property type="match status" value="1"/>
</dbReference>
<dbReference type="Gene3D" id="3.80.10.10">
    <property type="entry name" value="Ribonuclease Inhibitor"/>
    <property type="match status" value="3"/>
</dbReference>
<protein>
    <recommendedName>
        <fullName evidence="4">non-specific serine/threonine protein kinase</fullName>
        <ecNumber evidence="4">2.7.11.1</ecNumber>
    </recommendedName>
</protein>
<keyword evidence="12" id="KW-0677">Repeat</keyword>
<dbReference type="GO" id="GO:0004674">
    <property type="term" value="F:protein serine/threonine kinase activity"/>
    <property type="evidence" value="ECO:0007669"/>
    <property type="project" value="UniProtKB-KW"/>
</dbReference>
<dbReference type="InterPro" id="IPR011009">
    <property type="entry name" value="Kinase-like_dom_sf"/>
</dbReference>
<dbReference type="InterPro" id="IPR001245">
    <property type="entry name" value="Ser-Thr/Tyr_kinase_cat_dom"/>
</dbReference>
<evidence type="ECO:0000256" key="16">
    <source>
        <dbReference type="ARBA" id="ARBA00022989"/>
    </source>
</evidence>
<evidence type="ECO:0000256" key="21">
    <source>
        <dbReference type="ARBA" id="ARBA00048679"/>
    </source>
</evidence>
<evidence type="ECO:0000259" key="24">
    <source>
        <dbReference type="PROSITE" id="PS50011"/>
    </source>
</evidence>
<dbReference type="FunFam" id="3.80.10.10:FF:000095">
    <property type="entry name" value="LRR receptor-like serine/threonine-protein kinase GSO1"/>
    <property type="match status" value="1"/>
</dbReference>
<evidence type="ECO:0000256" key="8">
    <source>
        <dbReference type="ARBA" id="ARBA00022614"/>
    </source>
</evidence>
<dbReference type="InterPro" id="IPR003591">
    <property type="entry name" value="Leu-rich_rpt_typical-subtyp"/>
</dbReference>
<dbReference type="FunFam" id="3.30.200.20:FF:000432">
    <property type="entry name" value="LRR receptor-like serine/threonine-protein kinase EFR"/>
    <property type="match status" value="1"/>
</dbReference>
<evidence type="ECO:0000256" key="9">
    <source>
        <dbReference type="ARBA" id="ARBA00022679"/>
    </source>
</evidence>
<keyword evidence="15 22" id="KW-0067">ATP-binding</keyword>
<evidence type="ECO:0000256" key="5">
    <source>
        <dbReference type="ARBA" id="ARBA00022475"/>
    </source>
</evidence>
<keyword evidence="17 23" id="KW-0472">Membrane</keyword>
<dbReference type="EC" id="2.7.11.1" evidence="4"/>
<dbReference type="InterPro" id="IPR051809">
    <property type="entry name" value="Plant_receptor-like_S/T_kinase"/>
</dbReference>
<dbReference type="AlphaFoldDB" id="A0ABC8R0C8"/>
<evidence type="ECO:0000256" key="17">
    <source>
        <dbReference type="ARBA" id="ARBA00023136"/>
    </source>
</evidence>
<dbReference type="InterPro" id="IPR008271">
    <property type="entry name" value="Ser/Thr_kinase_AS"/>
</dbReference>
<dbReference type="FunFam" id="1.10.510.10:FF:000358">
    <property type="entry name" value="Putative leucine-rich repeat receptor-like serine/threonine-protein kinase"/>
    <property type="match status" value="1"/>
</dbReference>
<dbReference type="GO" id="GO:0005886">
    <property type="term" value="C:plasma membrane"/>
    <property type="evidence" value="ECO:0007669"/>
    <property type="project" value="UniProtKB-SubCell"/>
</dbReference>
<evidence type="ECO:0000256" key="12">
    <source>
        <dbReference type="ARBA" id="ARBA00022737"/>
    </source>
</evidence>
<dbReference type="Gene3D" id="3.30.200.20">
    <property type="entry name" value="Phosphorylase Kinase, domain 1"/>
    <property type="match status" value="1"/>
</dbReference>
<evidence type="ECO:0000256" key="11">
    <source>
        <dbReference type="ARBA" id="ARBA00022729"/>
    </source>
</evidence>
<dbReference type="Pfam" id="PF08263">
    <property type="entry name" value="LRRNT_2"/>
    <property type="match status" value="1"/>
</dbReference>
<comment type="subcellular location">
    <subcellularLocation>
        <location evidence="1">Cell membrane</location>
        <topology evidence="1">Single-pass membrane protein</topology>
    </subcellularLocation>
    <subcellularLocation>
        <location evidence="2">Membrane</location>
        <topology evidence="2">Single-pass type I membrane protein</topology>
    </subcellularLocation>
</comment>
<dbReference type="InterPro" id="IPR001611">
    <property type="entry name" value="Leu-rich_rpt"/>
</dbReference>
<dbReference type="PROSITE" id="PS51257">
    <property type="entry name" value="PROKAR_LIPOPROTEIN"/>
    <property type="match status" value="1"/>
</dbReference>
<comment type="similarity">
    <text evidence="3">Belongs to the protein kinase superfamily. Ser/Thr protein kinase family.</text>
</comment>
<dbReference type="EMBL" id="CAUOFW020000867">
    <property type="protein sequence ID" value="CAK9138190.1"/>
    <property type="molecule type" value="Genomic_DNA"/>
</dbReference>
<comment type="catalytic activity">
    <reaction evidence="20">
        <text>L-threonyl-[protein] + ATP = O-phospho-L-threonyl-[protein] + ADP + H(+)</text>
        <dbReference type="Rhea" id="RHEA:46608"/>
        <dbReference type="Rhea" id="RHEA-COMP:11060"/>
        <dbReference type="Rhea" id="RHEA-COMP:11605"/>
        <dbReference type="ChEBI" id="CHEBI:15378"/>
        <dbReference type="ChEBI" id="CHEBI:30013"/>
        <dbReference type="ChEBI" id="CHEBI:30616"/>
        <dbReference type="ChEBI" id="CHEBI:61977"/>
        <dbReference type="ChEBI" id="CHEBI:456216"/>
        <dbReference type="EC" id="2.7.11.1"/>
    </reaction>
</comment>
<keyword evidence="14" id="KW-0418">Kinase</keyword>
<evidence type="ECO:0000256" key="1">
    <source>
        <dbReference type="ARBA" id="ARBA00004162"/>
    </source>
</evidence>
<dbReference type="Gene3D" id="1.10.510.10">
    <property type="entry name" value="Transferase(Phosphotransferase) domain 1"/>
    <property type="match status" value="1"/>
</dbReference>
<dbReference type="InterPro" id="IPR000719">
    <property type="entry name" value="Prot_kinase_dom"/>
</dbReference>
<evidence type="ECO:0000256" key="3">
    <source>
        <dbReference type="ARBA" id="ARBA00008684"/>
    </source>
</evidence>
<evidence type="ECO:0000313" key="26">
    <source>
        <dbReference type="Proteomes" id="UP001642360"/>
    </source>
</evidence>